<keyword evidence="1" id="KW-0223">Dioxygenase</keyword>
<dbReference type="PANTHER" id="PTHR20883">
    <property type="entry name" value="PHYTANOYL-COA DIOXYGENASE DOMAIN CONTAINING 1"/>
    <property type="match status" value="1"/>
</dbReference>
<keyword evidence="2" id="KW-1185">Reference proteome</keyword>
<dbReference type="RefSeq" id="WP_091525265.1">
    <property type="nucleotide sequence ID" value="NZ_LT629772.1"/>
</dbReference>
<keyword evidence="1" id="KW-0560">Oxidoreductase</keyword>
<dbReference type="SUPFAM" id="SSF51197">
    <property type="entry name" value="Clavaminate synthase-like"/>
    <property type="match status" value="1"/>
</dbReference>
<dbReference type="Pfam" id="PF05721">
    <property type="entry name" value="PhyH"/>
    <property type="match status" value="1"/>
</dbReference>
<dbReference type="EMBL" id="LT629772">
    <property type="protein sequence ID" value="SDS64291.1"/>
    <property type="molecule type" value="Genomic_DNA"/>
</dbReference>
<name>A0A1H1TW20_9ACTN</name>
<gene>
    <name evidence="1" type="ORF">SAMN04489812_2540</name>
</gene>
<proteinExistence type="predicted"/>
<evidence type="ECO:0000313" key="2">
    <source>
        <dbReference type="Proteomes" id="UP000199103"/>
    </source>
</evidence>
<protein>
    <submittedName>
        <fullName evidence="1">Phytanoyl-CoA dioxygenase (PhyH)</fullName>
    </submittedName>
</protein>
<dbReference type="Proteomes" id="UP000199103">
    <property type="component" value="Chromosome I"/>
</dbReference>
<dbReference type="PANTHER" id="PTHR20883:SF48">
    <property type="entry name" value="ECTOINE DIOXYGENASE"/>
    <property type="match status" value="1"/>
</dbReference>
<sequence length="282" mass="31921">MQVSALEHRLSEEERATFEDQGFLQIEDAIAADHLKLLTEATDRIHERHVAAGNPDNQAMFVPNFIPEDELYLDLVDYEPILPKIWGILGWNLSLYHSHLIVTPPSGATRSEKTFGWHQDSGRVNFDMPGPHPRLSVKVAYFLSDVSEAGRGNFWVIPGSHKNEDVTIPDGDGQPEGAVPVLAKPGMAVLFDRRLWHAASPNWSDITRKVLFYGYGHRWIKPKDEMTLSEYWDQSDPIRKQLLGYATSANGCYTPTEDDVPLRAWLAEHSPSDVDQERHAEK</sequence>
<accession>A0A1H1TW20</accession>
<dbReference type="STRING" id="630515.SAMN04489812_2540"/>
<reference evidence="1 2" key="1">
    <citation type="submission" date="2016-10" db="EMBL/GenBank/DDBJ databases">
        <authorList>
            <person name="de Groot N.N."/>
        </authorList>
    </citation>
    <scope>NUCLEOTIDE SEQUENCE [LARGE SCALE GENOMIC DNA]</scope>
    <source>
        <strain evidence="1 2">DSM 21800</strain>
    </source>
</reference>
<dbReference type="InterPro" id="IPR008775">
    <property type="entry name" value="Phytyl_CoA_dOase-like"/>
</dbReference>
<dbReference type="GO" id="GO:0016706">
    <property type="term" value="F:2-oxoglutarate-dependent dioxygenase activity"/>
    <property type="evidence" value="ECO:0007669"/>
    <property type="project" value="UniProtKB-ARBA"/>
</dbReference>
<dbReference type="OrthoDB" id="2573519at2"/>
<evidence type="ECO:0000313" key="1">
    <source>
        <dbReference type="EMBL" id="SDS64291.1"/>
    </source>
</evidence>
<dbReference type="Gene3D" id="2.60.120.620">
    <property type="entry name" value="q2cbj1_9rhob like domain"/>
    <property type="match status" value="1"/>
</dbReference>
<dbReference type="AlphaFoldDB" id="A0A1H1TW20"/>
<dbReference type="GO" id="GO:0005506">
    <property type="term" value="F:iron ion binding"/>
    <property type="evidence" value="ECO:0007669"/>
    <property type="project" value="UniProtKB-ARBA"/>
</dbReference>
<organism evidence="1 2">
    <name type="scientific">Microlunatus soli</name>
    <dbReference type="NCBI Taxonomy" id="630515"/>
    <lineage>
        <taxon>Bacteria</taxon>
        <taxon>Bacillati</taxon>
        <taxon>Actinomycetota</taxon>
        <taxon>Actinomycetes</taxon>
        <taxon>Propionibacteriales</taxon>
        <taxon>Propionibacteriaceae</taxon>
        <taxon>Microlunatus</taxon>
    </lineage>
</organism>